<proteinExistence type="predicted"/>
<name>A0A2S7T9Y7_9FLAO</name>
<gene>
    <name evidence="1" type="ORF">BST99_11605</name>
</gene>
<keyword evidence="2" id="KW-1185">Reference proteome</keyword>
<evidence type="ECO:0000313" key="2">
    <source>
        <dbReference type="Proteomes" id="UP000239366"/>
    </source>
</evidence>
<comment type="caution">
    <text evidence="1">The sequence shown here is derived from an EMBL/GenBank/DDBJ whole genome shotgun (WGS) entry which is preliminary data.</text>
</comment>
<evidence type="ECO:0000313" key="1">
    <source>
        <dbReference type="EMBL" id="PQJ16276.1"/>
    </source>
</evidence>
<dbReference type="EMBL" id="MQVX01000001">
    <property type="protein sequence ID" value="PQJ16276.1"/>
    <property type="molecule type" value="Genomic_DNA"/>
</dbReference>
<protein>
    <submittedName>
        <fullName evidence="1">Uncharacterized protein</fullName>
    </submittedName>
</protein>
<dbReference type="AlphaFoldDB" id="A0A2S7T9Y7"/>
<sequence>MGIKKKLYTKKEERPEILKINMSERSIPYQKFLLFLSKPSEKRDLKISRRYRGYLSKDRACELLNYYFKPIANKKECICVEVKKEDLKELTFLLRVYFGLWIEIKDTRITIFKTFPERFTVIRKVNKQNHWFTPKTYSKGQIMYSTRDPYRVCDRRNGIPLTDVPPSYKGENGRRHSNQLPFYKSNTRRNTDLISIKIPPVR</sequence>
<organism evidence="1 2">
    <name type="scientific">Aureicoccus marinus</name>
    <dbReference type="NCBI Taxonomy" id="754435"/>
    <lineage>
        <taxon>Bacteria</taxon>
        <taxon>Pseudomonadati</taxon>
        <taxon>Bacteroidota</taxon>
        <taxon>Flavobacteriia</taxon>
        <taxon>Flavobacteriales</taxon>
        <taxon>Flavobacteriaceae</taxon>
        <taxon>Aureicoccus</taxon>
    </lineage>
</organism>
<dbReference type="Proteomes" id="UP000239366">
    <property type="component" value="Unassembled WGS sequence"/>
</dbReference>
<accession>A0A2S7T9Y7</accession>
<reference evidence="2" key="1">
    <citation type="submission" date="2016-11" db="EMBL/GenBank/DDBJ databases">
        <title>Trade-off between light-utilization and light-protection in marine flavobacteria.</title>
        <authorList>
            <person name="Kumagai Y."/>
            <person name="Yoshizawa S."/>
            <person name="Kogure K."/>
        </authorList>
    </citation>
    <scope>NUCLEOTIDE SEQUENCE [LARGE SCALE GENOMIC DNA]</scope>
    <source>
        <strain evidence="2">SG-18</strain>
    </source>
</reference>